<dbReference type="AlphaFoldDB" id="B0DGQ0"/>
<dbReference type="OrthoDB" id="442352at2759"/>
<organism evidence="8">
    <name type="scientific">Laccaria bicolor (strain S238N-H82 / ATCC MYA-4686)</name>
    <name type="common">Bicoloured deceiver</name>
    <name type="synonym">Laccaria laccata var. bicolor</name>
    <dbReference type="NCBI Taxonomy" id="486041"/>
    <lineage>
        <taxon>Eukaryota</taxon>
        <taxon>Fungi</taxon>
        <taxon>Dikarya</taxon>
        <taxon>Basidiomycota</taxon>
        <taxon>Agaricomycotina</taxon>
        <taxon>Agaricomycetes</taxon>
        <taxon>Agaricomycetidae</taxon>
        <taxon>Agaricales</taxon>
        <taxon>Agaricineae</taxon>
        <taxon>Hydnangiaceae</taxon>
        <taxon>Laccaria</taxon>
    </lineage>
</organism>
<dbReference type="PANTHER" id="PTHR43302:SF5">
    <property type="entry name" value="TRANSPORTER ARSB-RELATED"/>
    <property type="match status" value="1"/>
</dbReference>
<keyword evidence="3 6" id="KW-0812">Transmembrane</keyword>
<evidence type="ECO:0000313" key="7">
    <source>
        <dbReference type="EMBL" id="EDR06309.1"/>
    </source>
</evidence>
<evidence type="ECO:0000313" key="8">
    <source>
        <dbReference type="Proteomes" id="UP000001194"/>
    </source>
</evidence>
<accession>B0DGQ0</accession>
<dbReference type="GO" id="GO:0005886">
    <property type="term" value="C:plasma membrane"/>
    <property type="evidence" value="ECO:0007669"/>
    <property type="project" value="UniProtKB-SubCell"/>
</dbReference>
<feature type="transmembrane region" description="Helical" evidence="6">
    <location>
        <begin position="116"/>
        <end position="138"/>
    </location>
</feature>
<dbReference type="RefSeq" id="XP_001883170.1">
    <property type="nucleotide sequence ID" value="XM_001883135.1"/>
</dbReference>
<evidence type="ECO:0000256" key="6">
    <source>
        <dbReference type="SAM" id="Phobius"/>
    </source>
</evidence>
<keyword evidence="4 6" id="KW-1133">Transmembrane helix</keyword>
<evidence type="ECO:0000256" key="2">
    <source>
        <dbReference type="ARBA" id="ARBA00022475"/>
    </source>
</evidence>
<comment type="subcellular location">
    <subcellularLocation>
        <location evidence="1">Cell membrane</location>
        <topology evidence="1">Multi-pass membrane protein</topology>
    </subcellularLocation>
</comment>
<dbReference type="EMBL" id="DS547109">
    <property type="protein sequence ID" value="EDR06309.1"/>
    <property type="molecule type" value="Genomic_DNA"/>
</dbReference>
<dbReference type="HOGENOM" id="CLU_1835488_0_0_1"/>
<dbReference type="GeneID" id="6078793"/>
<sequence length="140" mass="15417">MFPGSTKWDRDLLQLARPCVQSSGLSYHMANRHPWSYIMQCLWDNIGATILLTKVVRAADFPDHSNRAAAIALAVASNIGAVSFTFSASLAGLLWKQILEKKGIYVKQTTFSYWNILPLIVMTGVGLAVVCAEMAVLFQP</sequence>
<keyword evidence="2" id="KW-1003">Cell membrane</keyword>
<reference evidence="7 8" key="1">
    <citation type="journal article" date="2008" name="Nature">
        <title>The genome of Laccaria bicolor provides insights into mycorrhizal symbiosis.</title>
        <authorList>
            <person name="Martin F."/>
            <person name="Aerts A."/>
            <person name="Ahren D."/>
            <person name="Brun A."/>
            <person name="Danchin E.G.J."/>
            <person name="Duchaussoy F."/>
            <person name="Gibon J."/>
            <person name="Kohler A."/>
            <person name="Lindquist E."/>
            <person name="Pereda V."/>
            <person name="Salamov A."/>
            <person name="Shapiro H.J."/>
            <person name="Wuyts J."/>
            <person name="Blaudez D."/>
            <person name="Buee M."/>
            <person name="Brokstein P."/>
            <person name="Canbaeck B."/>
            <person name="Cohen D."/>
            <person name="Courty P.E."/>
            <person name="Coutinho P.M."/>
            <person name="Delaruelle C."/>
            <person name="Detter J.C."/>
            <person name="Deveau A."/>
            <person name="DiFazio S."/>
            <person name="Duplessis S."/>
            <person name="Fraissinet-Tachet L."/>
            <person name="Lucic E."/>
            <person name="Frey-Klett P."/>
            <person name="Fourrey C."/>
            <person name="Feussner I."/>
            <person name="Gay G."/>
            <person name="Grimwood J."/>
            <person name="Hoegger P.J."/>
            <person name="Jain P."/>
            <person name="Kilaru S."/>
            <person name="Labbe J."/>
            <person name="Lin Y.C."/>
            <person name="Legue V."/>
            <person name="Le Tacon F."/>
            <person name="Marmeisse R."/>
            <person name="Melayah D."/>
            <person name="Montanini B."/>
            <person name="Muratet M."/>
            <person name="Nehls U."/>
            <person name="Niculita-Hirzel H."/>
            <person name="Oudot-Le Secq M.P."/>
            <person name="Peter M."/>
            <person name="Quesneville H."/>
            <person name="Rajashekar B."/>
            <person name="Reich M."/>
            <person name="Rouhier N."/>
            <person name="Schmutz J."/>
            <person name="Yin T."/>
            <person name="Chalot M."/>
            <person name="Henrissat B."/>
            <person name="Kuees U."/>
            <person name="Lucas S."/>
            <person name="Van de Peer Y."/>
            <person name="Podila G.K."/>
            <person name="Polle A."/>
            <person name="Pukkila P.J."/>
            <person name="Richardson P.M."/>
            <person name="Rouze P."/>
            <person name="Sanders I.R."/>
            <person name="Stajich J.E."/>
            <person name="Tunlid A."/>
            <person name="Tuskan G."/>
            <person name="Grigoriev I.V."/>
        </authorList>
    </citation>
    <scope>NUCLEOTIDE SEQUENCE [LARGE SCALE GENOMIC DNA]</scope>
    <source>
        <strain evidence="8">S238N-H82 / ATCC MYA-4686</strain>
    </source>
</reference>
<dbReference type="KEGG" id="lbc:LACBIDRAFT_300413"/>
<evidence type="ECO:0000256" key="5">
    <source>
        <dbReference type="ARBA" id="ARBA00023136"/>
    </source>
</evidence>
<keyword evidence="5 6" id="KW-0472">Membrane</keyword>
<gene>
    <name evidence="7" type="ORF">LACBIDRAFT_300413</name>
</gene>
<dbReference type="PANTHER" id="PTHR43302">
    <property type="entry name" value="TRANSPORTER ARSB-RELATED"/>
    <property type="match status" value="1"/>
</dbReference>
<evidence type="ECO:0000256" key="1">
    <source>
        <dbReference type="ARBA" id="ARBA00004651"/>
    </source>
</evidence>
<feature type="transmembrane region" description="Helical" evidence="6">
    <location>
        <begin position="70"/>
        <end position="95"/>
    </location>
</feature>
<evidence type="ECO:0000256" key="4">
    <source>
        <dbReference type="ARBA" id="ARBA00022989"/>
    </source>
</evidence>
<dbReference type="Proteomes" id="UP000001194">
    <property type="component" value="Unassembled WGS sequence"/>
</dbReference>
<keyword evidence="8" id="KW-1185">Reference proteome</keyword>
<name>B0DGQ0_LACBS</name>
<protein>
    <submittedName>
        <fullName evidence="7">Predicted protein</fullName>
    </submittedName>
</protein>
<evidence type="ECO:0000256" key="3">
    <source>
        <dbReference type="ARBA" id="ARBA00022692"/>
    </source>
</evidence>
<proteinExistence type="predicted"/>
<dbReference type="STRING" id="486041.B0DGQ0"/>
<dbReference type="InParanoid" id="B0DGQ0"/>